<evidence type="ECO:0008006" key="5">
    <source>
        <dbReference type="Google" id="ProtNLM"/>
    </source>
</evidence>
<dbReference type="InterPro" id="IPR019405">
    <property type="entry name" value="Lactonase_7-beta_prop"/>
</dbReference>
<dbReference type="SUPFAM" id="SSF75011">
    <property type="entry name" value="3-carboxy-cis,cis-mucoante lactonizing enzyme"/>
    <property type="match status" value="1"/>
</dbReference>
<accession>A0AA39YNQ4</accession>
<dbReference type="Gene3D" id="2.130.10.10">
    <property type="entry name" value="YVTN repeat-like/Quinoprotein amine dehydrogenase"/>
    <property type="match status" value="1"/>
</dbReference>
<dbReference type="PANTHER" id="PTHR30344:SF4">
    <property type="entry name" value="CYCLASE, PUTATIVE (AFU_ORTHOLOGUE AFUA_6G11580)-RELATED"/>
    <property type="match status" value="1"/>
</dbReference>
<dbReference type="Pfam" id="PF10282">
    <property type="entry name" value="Lactonase"/>
    <property type="match status" value="1"/>
</dbReference>
<dbReference type="GO" id="GO:0017057">
    <property type="term" value="F:6-phosphogluconolactonase activity"/>
    <property type="evidence" value="ECO:0007669"/>
    <property type="project" value="TreeGrafter"/>
</dbReference>
<evidence type="ECO:0000313" key="4">
    <source>
        <dbReference type="Proteomes" id="UP001174936"/>
    </source>
</evidence>
<gene>
    <name evidence="3" type="ORF">B0T16DRAFT_450704</name>
</gene>
<keyword evidence="2" id="KW-0732">Signal</keyword>
<keyword evidence="4" id="KW-1185">Reference proteome</keyword>
<protein>
    <recommendedName>
        <fullName evidence="5">Carboxy-cis,cis-muconate cyclase</fullName>
    </recommendedName>
</protein>
<evidence type="ECO:0000256" key="2">
    <source>
        <dbReference type="SAM" id="SignalP"/>
    </source>
</evidence>
<dbReference type="InterPro" id="IPR015943">
    <property type="entry name" value="WD40/YVTN_repeat-like_dom_sf"/>
</dbReference>
<proteinExistence type="inferred from homology"/>
<name>A0AA39YNQ4_9PEZI</name>
<comment type="similarity">
    <text evidence="1">Belongs to the cycloisomerase 2 family.</text>
</comment>
<feature type="chain" id="PRO_5041358201" description="Carboxy-cis,cis-muconate cyclase" evidence="2">
    <location>
        <begin position="21"/>
        <end position="390"/>
    </location>
</feature>
<organism evidence="3 4">
    <name type="scientific">Cercophora newfieldiana</name>
    <dbReference type="NCBI Taxonomy" id="92897"/>
    <lineage>
        <taxon>Eukaryota</taxon>
        <taxon>Fungi</taxon>
        <taxon>Dikarya</taxon>
        <taxon>Ascomycota</taxon>
        <taxon>Pezizomycotina</taxon>
        <taxon>Sordariomycetes</taxon>
        <taxon>Sordariomycetidae</taxon>
        <taxon>Sordariales</taxon>
        <taxon>Lasiosphaeriaceae</taxon>
        <taxon>Cercophora</taxon>
    </lineage>
</organism>
<dbReference type="EMBL" id="JAULSV010000001">
    <property type="protein sequence ID" value="KAK0654957.1"/>
    <property type="molecule type" value="Genomic_DNA"/>
</dbReference>
<dbReference type="AlphaFoldDB" id="A0AA39YNQ4"/>
<dbReference type="Proteomes" id="UP001174936">
    <property type="component" value="Unassembled WGS sequence"/>
</dbReference>
<sequence length="390" mass="41001">MKSSALLLLLSGWLAHPAHATKHHLFVGTFQEKSIYALEFDDVTLGLTLTANISAADTHTWITLSHNNKALYGSGIGSGSWYSYTIHNSSSLSLSAAVPLKGNCISPLPGPNAGNGPSGLHSVAASKPPYAFYGAGPTCGNVLHVDPATGALLTVAQDIPYFSATAGLTSTLMHGMALSADGKFLYGVDTRGNSIWTYAVHNKTGELELVDAMSGPVPGSNPRHVATHPGGGYLYVVLEGANALTQYKVEKGTGRPARESVSWPLIKPGLNLSAWWPDEVMISPSAKYLWATNRGRQAGTKGFISAFRLAVGENAGAVEKQLFLSETTTSGGSANAVTPAPFSEEFVALTDTEKGFVQIWRFDAAKESAGVVAEVAIQGGKCCANAVWYD</sequence>
<evidence type="ECO:0000256" key="1">
    <source>
        <dbReference type="ARBA" id="ARBA00005564"/>
    </source>
</evidence>
<dbReference type="PANTHER" id="PTHR30344">
    <property type="entry name" value="6-PHOSPHOGLUCONOLACTONASE-RELATED"/>
    <property type="match status" value="1"/>
</dbReference>
<dbReference type="InterPro" id="IPR050282">
    <property type="entry name" value="Cycloisomerase_2"/>
</dbReference>
<feature type="signal peptide" evidence="2">
    <location>
        <begin position="1"/>
        <end position="20"/>
    </location>
</feature>
<reference evidence="3" key="1">
    <citation type="submission" date="2023-06" db="EMBL/GenBank/DDBJ databases">
        <title>Genome-scale phylogeny and comparative genomics of the fungal order Sordariales.</title>
        <authorList>
            <consortium name="Lawrence Berkeley National Laboratory"/>
            <person name="Hensen N."/>
            <person name="Bonometti L."/>
            <person name="Westerberg I."/>
            <person name="Brannstrom I.O."/>
            <person name="Guillou S."/>
            <person name="Cros-Aarteil S."/>
            <person name="Calhoun S."/>
            <person name="Haridas S."/>
            <person name="Kuo A."/>
            <person name="Mondo S."/>
            <person name="Pangilinan J."/>
            <person name="Riley R."/>
            <person name="Labutti K."/>
            <person name="Andreopoulos B."/>
            <person name="Lipzen A."/>
            <person name="Chen C."/>
            <person name="Yanf M."/>
            <person name="Daum C."/>
            <person name="Ng V."/>
            <person name="Clum A."/>
            <person name="Steindorff A."/>
            <person name="Ohm R."/>
            <person name="Martin F."/>
            <person name="Silar P."/>
            <person name="Natvig D."/>
            <person name="Lalanne C."/>
            <person name="Gautier V."/>
            <person name="Ament-Velasquez S.L."/>
            <person name="Kruys A."/>
            <person name="Hutchinson M.I."/>
            <person name="Powell A.J."/>
            <person name="Barry K."/>
            <person name="Miller A.N."/>
            <person name="Grigoriev I.V."/>
            <person name="Debuchy R."/>
            <person name="Gladieux P."/>
            <person name="Thoren M.H."/>
            <person name="Johannesson H."/>
        </authorList>
    </citation>
    <scope>NUCLEOTIDE SEQUENCE</scope>
    <source>
        <strain evidence="3">SMH2532-1</strain>
    </source>
</reference>
<comment type="caution">
    <text evidence="3">The sequence shown here is derived from an EMBL/GenBank/DDBJ whole genome shotgun (WGS) entry which is preliminary data.</text>
</comment>
<evidence type="ECO:0000313" key="3">
    <source>
        <dbReference type="EMBL" id="KAK0654957.1"/>
    </source>
</evidence>